<proteinExistence type="predicted"/>
<dbReference type="RefSeq" id="YP_009101642.1">
    <property type="nucleotide sequence ID" value="NC_025447.1"/>
</dbReference>
<sequence>MKHTIEQQVFSLQQFSVVKATYKDSVYYLAGSNDITPYVTKLQSEHSKVDNKVLKAGLELFLKEHPEKNQLDVPKFHFILLDDPTTHAEYVECVCSEVFHMDQDQAWEVIEALNSSVHSYHVGTFTDEMCITFAAMIDNGNEQLRQNLKYDKVPCQANGKDYDSALEVLETLIRKDYPDDI</sequence>
<dbReference type="OrthoDB" id="15762at10239"/>
<dbReference type="InterPro" id="IPR014719">
    <property type="entry name" value="Ribosomal_bL12_C/ClpS-like"/>
</dbReference>
<dbReference type="GeneID" id="22111088"/>
<keyword evidence="2" id="KW-0645">Protease</keyword>
<dbReference type="Proteomes" id="UP000029889">
    <property type="component" value="Segment"/>
</dbReference>
<dbReference type="EMBL" id="KM507819">
    <property type="protein sequence ID" value="AIT13945.1"/>
    <property type="molecule type" value="Genomic_DNA"/>
</dbReference>
<dbReference type="KEGG" id="vg:22111088"/>
<organism evidence="2 3">
    <name type="scientific">Escherichia phage 121Q</name>
    <dbReference type="NCBI Taxonomy" id="1555202"/>
    <lineage>
        <taxon>Viruses</taxon>
        <taxon>Duplodnaviria</taxon>
        <taxon>Heunggongvirae</taxon>
        <taxon>Uroviricota</taxon>
        <taxon>Caudoviricetes</taxon>
        <taxon>Asteriusvirus</taxon>
        <taxon>Asteriusvirus av121Q</taxon>
    </lineage>
</organism>
<accession>A0A097EX00</accession>
<evidence type="ECO:0000259" key="1">
    <source>
        <dbReference type="Pfam" id="PF02617"/>
    </source>
</evidence>
<reference evidence="2 3" key="1">
    <citation type="submission" date="2014-09" db="EMBL/GenBank/DDBJ databases">
        <authorList>
            <person name="Lapin J.S."/>
            <person name="Pope W.H."/>
            <person name="Hua J."/>
            <person name="Ford M.E."/>
            <person name="Conway J.F."/>
            <person name="Hatfull G.F."/>
            <person name="Hendrix R.W."/>
        </authorList>
    </citation>
    <scope>NUCLEOTIDE SEQUENCE [LARGE SCALE GENOMIC DNA]</scope>
</reference>
<dbReference type="Pfam" id="PF02617">
    <property type="entry name" value="ClpS"/>
    <property type="match status" value="1"/>
</dbReference>
<protein>
    <submittedName>
        <fullName evidence="2">Protease adapter protein ClpS</fullName>
    </submittedName>
</protein>
<dbReference type="SUPFAM" id="SSF54736">
    <property type="entry name" value="ClpS-like"/>
    <property type="match status" value="1"/>
</dbReference>
<evidence type="ECO:0000313" key="3">
    <source>
        <dbReference type="Proteomes" id="UP000029889"/>
    </source>
</evidence>
<feature type="domain" description="Adaptor protein ClpS core" evidence="1">
    <location>
        <begin position="74"/>
        <end position="146"/>
    </location>
</feature>
<evidence type="ECO:0000313" key="2">
    <source>
        <dbReference type="EMBL" id="AIT13945.1"/>
    </source>
</evidence>
<keyword evidence="2" id="KW-0378">Hydrolase</keyword>
<dbReference type="GO" id="GO:0008233">
    <property type="term" value="F:peptidase activity"/>
    <property type="evidence" value="ECO:0007669"/>
    <property type="project" value="UniProtKB-KW"/>
</dbReference>
<keyword evidence="3" id="KW-1185">Reference proteome</keyword>
<dbReference type="InterPro" id="IPR003769">
    <property type="entry name" value="ClpS_core"/>
</dbReference>
<dbReference type="GO" id="GO:0006508">
    <property type="term" value="P:proteolysis"/>
    <property type="evidence" value="ECO:0007669"/>
    <property type="project" value="UniProtKB-KW"/>
</dbReference>
<dbReference type="GO" id="GO:0030163">
    <property type="term" value="P:protein catabolic process"/>
    <property type="evidence" value="ECO:0007669"/>
    <property type="project" value="InterPro"/>
</dbReference>
<gene>
    <name evidence="2" type="primary">48</name>
    <name evidence="2" type="ORF">PBI_121Q_48</name>
</gene>
<dbReference type="Gene3D" id="3.30.1390.10">
    <property type="match status" value="1"/>
</dbReference>
<name>A0A097EX00_9CAUD</name>